<sequence>MNLTNQNRIQSVDFLKGFVIVLMALDHTRVYFHREYFYFEPTDIDQTNFWIFFTRFITHFCAPVFVLLAGTSAFFVEQKIGKNAVSKWLLKRGMWLIFVEIIIITFGWRFQLNFDAIIFQVIWLLGASMLFLALFIHIPKRPMIVLCLLVIFGHNLLDGFLGGQLGDFWKLLHVRGPIQLTDSIYILNAYPLLPWIFVMPLGYYLGILYKPGYDALKRQQILIRTGIFAILLFFVLRFANVYGDLVPRSSYDDFTKTLLSFFNVTKYPPSLLYLLITLGPSLIVLSLAEKFKGKLFEVMVLFGKVPMFFYIIHIYWIHLLALLAVYLTGYDPELMIIDVWIGLVTDLQGYGFSLGIVYLVWIFVVVSLYPVCKWYWNYKKNNRKYWWLSYL</sequence>
<dbReference type="KEGG" id="afla:FHG64_06570"/>
<feature type="transmembrane region" description="Helical" evidence="1">
    <location>
        <begin position="12"/>
        <end position="32"/>
    </location>
</feature>
<dbReference type="InterPro" id="IPR012429">
    <property type="entry name" value="HGSNAT_cat"/>
</dbReference>
<keyword evidence="4" id="KW-1185">Reference proteome</keyword>
<dbReference type="Pfam" id="PF07786">
    <property type="entry name" value="HGSNAT_cat"/>
    <property type="match status" value="1"/>
</dbReference>
<feature type="transmembrane region" description="Helical" evidence="1">
    <location>
        <begin position="52"/>
        <end position="76"/>
    </location>
</feature>
<reference evidence="3 4" key="1">
    <citation type="submission" date="2019-06" db="EMBL/GenBank/DDBJ databases">
        <title>Complete genome sequence of Antarcticibacterium flavum KCTC 52984T from an Antarctic marine sediment.</title>
        <authorList>
            <person name="Lee Y.M."/>
            <person name="Shin S.C."/>
        </authorList>
    </citation>
    <scope>NUCLEOTIDE SEQUENCE [LARGE SCALE GENOMIC DNA]</scope>
    <source>
        <strain evidence="3 4">KCTC 52984</strain>
    </source>
</reference>
<evidence type="ECO:0000313" key="3">
    <source>
        <dbReference type="EMBL" id="QCY69096.1"/>
    </source>
</evidence>
<feature type="transmembrane region" description="Helical" evidence="1">
    <location>
        <begin position="185"/>
        <end position="209"/>
    </location>
</feature>
<protein>
    <submittedName>
        <fullName evidence="3">DUF1624 domain-containing protein</fullName>
    </submittedName>
</protein>
<evidence type="ECO:0000313" key="4">
    <source>
        <dbReference type="Proteomes" id="UP000309016"/>
    </source>
</evidence>
<feature type="transmembrane region" description="Helical" evidence="1">
    <location>
        <begin position="88"/>
        <end position="110"/>
    </location>
</feature>
<organism evidence="3 4">
    <name type="scientific">Antarcticibacterium flavum</name>
    <dbReference type="NCBI Taxonomy" id="2058175"/>
    <lineage>
        <taxon>Bacteria</taxon>
        <taxon>Pseudomonadati</taxon>
        <taxon>Bacteroidota</taxon>
        <taxon>Flavobacteriia</taxon>
        <taxon>Flavobacteriales</taxon>
        <taxon>Flavobacteriaceae</taxon>
        <taxon>Antarcticibacterium</taxon>
    </lineage>
</organism>
<feature type="transmembrane region" description="Helical" evidence="1">
    <location>
        <begin position="116"/>
        <end position="136"/>
    </location>
</feature>
<dbReference type="RefSeq" id="WP_139065672.1">
    <property type="nucleotide sequence ID" value="NZ_CP040812.1"/>
</dbReference>
<gene>
    <name evidence="3" type="ORF">FHG64_06570</name>
</gene>
<feature type="transmembrane region" description="Helical" evidence="1">
    <location>
        <begin position="143"/>
        <end position="165"/>
    </location>
</feature>
<feature type="domain" description="Heparan-alpha-glucosaminide N-acetyltransferase catalytic" evidence="2">
    <location>
        <begin position="8"/>
        <end position="213"/>
    </location>
</feature>
<name>A0A5B7X0Q2_9FLAO</name>
<proteinExistence type="predicted"/>
<keyword evidence="1" id="KW-1133">Transmembrane helix</keyword>
<feature type="transmembrane region" description="Helical" evidence="1">
    <location>
        <begin position="308"/>
        <end position="330"/>
    </location>
</feature>
<feature type="transmembrane region" description="Helical" evidence="1">
    <location>
        <begin position="221"/>
        <end position="239"/>
    </location>
</feature>
<dbReference type="OrthoDB" id="508112at2"/>
<dbReference type="PANTHER" id="PTHR40407:SF1">
    <property type="entry name" value="HEPARAN-ALPHA-GLUCOSAMINIDE N-ACETYLTRANSFERASE CATALYTIC DOMAIN-CONTAINING PROTEIN"/>
    <property type="match status" value="1"/>
</dbReference>
<keyword evidence="1" id="KW-0812">Transmembrane</keyword>
<feature type="transmembrane region" description="Helical" evidence="1">
    <location>
        <begin position="350"/>
        <end position="376"/>
    </location>
</feature>
<accession>A0A5B7X0Q2</accession>
<evidence type="ECO:0000259" key="2">
    <source>
        <dbReference type="Pfam" id="PF07786"/>
    </source>
</evidence>
<dbReference type="EMBL" id="CP040812">
    <property type="protein sequence ID" value="QCY69096.1"/>
    <property type="molecule type" value="Genomic_DNA"/>
</dbReference>
<dbReference type="AlphaFoldDB" id="A0A5B7X0Q2"/>
<feature type="transmembrane region" description="Helical" evidence="1">
    <location>
        <begin position="270"/>
        <end position="288"/>
    </location>
</feature>
<dbReference type="Proteomes" id="UP000309016">
    <property type="component" value="Chromosome"/>
</dbReference>
<evidence type="ECO:0000256" key="1">
    <source>
        <dbReference type="SAM" id="Phobius"/>
    </source>
</evidence>
<dbReference type="PANTHER" id="PTHR40407">
    <property type="entry name" value="MEMBRANE PROTEIN-LIKE PROTEIN"/>
    <property type="match status" value="1"/>
</dbReference>
<keyword evidence="1" id="KW-0472">Membrane</keyword>